<dbReference type="PRINTS" id="PR00081">
    <property type="entry name" value="GDHRDH"/>
</dbReference>
<protein>
    <submittedName>
        <fullName evidence="4">SDR family oxidoreductase</fullName>
    </submittedName>
</protein>
<dbReference type="PANTHER" id="PTHR44196:SF2">
    <property type="entry name" value="SHORT-CHAIN DEHYDROGENASE-RELATED"/>
    <property type="match status" value="1"/>
</dbReference>
<dbReference type="PIRSF" id="PIRSF000126">
    <property type="entry name" value="11-beta-HSD1"/>
    <property type="match status" value="1"/>
</dbReference>
<keyword evidence="2" id="KW-0560">Oxidoreductase</keyword>
<dbReference type="OrthoDB" id="9785826at2"/>
<gene>
    <name evidence="4" type="ORF">FJU08_20465</name>
</gene>
<accession>A0A506U279</accession>
<dbReference type="InterPro" id="IPR036291">
    <property type="entry name" value="NAD(P)-bd_dom_sf"/>
</dbReference>
<dbReference type="Proteomes" id="UP000318801">
    <property type="component" value="Unassembled WGS sequence"/>
</dbReference>
<dbReference type="GO" id="GO:0016491">
    <property type="term" value="F:oxidoreductase activity"/>
    <property type="evidence" value="ECO:0007669"/>
    <property type="project" value="UniProtKB-KW"/>
</dbReference>
<evidence type="ECO:0000256" key="2">
    <source>
        <dbReference type="ARBA" id="ARBA00023002"/>
    </source>
</evidence>
<sequence length="261" mass="27289">MTEKKAVLITGASTGIGAVYAERFARRGHDLVLVARNRDRMTALAERLADTGVGIDLLQADLNAPADLAVVATRLREDDRIGVLVNNAGISLAGGFVTQPEADLDRLIATNVTAVTRLARAAAERFAAAGDGAIINIASVIGLAPETGATVYGASKAFVLFLSQGLAAELASTGVYVQAVVPGATRTAIWGSMGLDVDTIPGMMEIADLVDAALVGFDRREGVTIPPLPDVAQWEAMQSARQAMLPNFGQSQPAERYRTTS</sequence>
<evidence type="ECO:0000313" key="5">
    <source>
        <dbReference type="Proteomes" id="UP000318801"/>
    </source>
</evidence>
<keyword evidence="5" id="KW-1185">Reference proteome</keyword>
<dbReference type="InterPro" id="IPR002347">
    <property type="entry name" value="SDR_fam"/>
</dbReference>
<dbReference type="GO" id="GO:0016020">
    <property type="term" value="C:membrane"/>
    <property type="evidence" value="ECO:0007669"/>
    <property type="project" value="TreeGrafter"/>
</dbReference>
<evidence type="ECO:0000313" key="4">
    <source>
        <dbReference type="EMBL" id="TPW27381.1"/>
    </source>
</evidence>
<dbReference type="EMBL" id="VHLG01000018">
    <property type="protein sequence ID" value="TPW27381.1"/>
    <property type="molecule type" value="Genomic_DNA"/>
</dbReference>
<comment type="similarity">
    <text evidence="1 3">Belongs to the short-chain dehydrogenases/reductases (SDR) family.</text>
</comment>
<evidence type="ECO:0000256" key="3">
    <source>
        <dbReference type="RuleBase" id="RU000363"/>
    </source>
</evidence>
<name>A0A506U279_9HYPH</name>
<comment type="caution">
    <text evidence="4">The sequence shown here is derived from an EMBL/GenBank/DDBJ whole genome shotgun (WGS) entry which is preliminary data.</text>
</comment>
<dbReference type="CDD" id="cd05233">
    <property type="entry name" value="SDR_c"/>
    <property type="match status" value="1"/>
</dbReference>
<proteinExistence type="inferred from homology"/>
<organism evidence="4 5">
    <name type="scientific">Martelella alba</name>
    <dbReference type="NCBI Taxonomy" id="2590451"/>
    <lineage>
        <taxon>Bacteria</taxon>
        <taxon>Pseudomonadati</taxon>
        <taxon>Pseudomonadota</taxon>
        <taxon>Alphaproteobacteria</taxon>
        <taxon>Hyphomicrobiales</taxon>
        <taxon>Aurantimonadaceae</taxon>
        <taxon>Martelella</taxon>
    </lineage>
</organism>
<dbReference type="RefSeq" id="WP_141150917.1">
    <property type="nucleotide sequence ID" value="NZ_VHLG01000018.1"/>
</dbReference>
<dbReference type="AlphaFoldDB" id="A0A506U279"/>
<reference evidence="4 5" key="1">
    <citation type="submission" date="2019-06" db="EMBL/GenBank/DDBJ databases">
        <authorList>
            <person name="Li M."/>
        </authorList>
    </citation>
    <scope>NUCLEOTIDE SEQUENCE [LARGE SCALE GENOMIC DNA]</scope>
    <source>
        <strain evidence="4 5">BGMRC2036</strain>
    </source>
</reference>
<dbReference type="Pfam" id="PF00106">
    <property type="entry name" value="adh_short"/>
    <property type="match status" value="1"/>
</dbReference>
<dbReference type="PROSITE" id="PS00061">
    <property type="entry name" value="ADH_SHORT"/>
    <property type="match status" value="1"/>
</dbReference>
<dbReference type="InterPro" id="IPR020904">
    <property type="entry name" value="Sc_DH/Rdtase_CS"/>
</dbReference>
<dbReference type="PRINTS" id="PR00080">
    <property type="entry name" value="SDRFAMILY"/>
</dbReference>
<dbReference type="PANTHER" id="PTHR44196">
    <property type="entry name" value="DEHYDROGENASE/REDUCTASE SDR FAMILY MEMBER 7B"/>
    <property type="match status" value="1"/>
</dbReference>
<dbReference type="Gene3D" id="3.40.50.720">
    <property type="entry name" value="NAD(P)-binding Rossmann-like Domain"/>
    <property type="match status" value="1"/>
</dbReference>
<dbReference type="SUPFAM" id="SSF51735">
    <property type="entry name" value="NAD(P)-binding Rossmann-fold domains"/>
    <property type="match status" value="1"/>
</dbReference>
<evidence type="ECO:0000256" key="1">
    <source>
        <dbReference type="ARBA" id="ARBA00006484"/>
    </source>
</evidence>